<comment type="caution">
    <text evidence="13">The sequence shown here is derived from an EMBL/GenBank/DDBJ whole genome shotgun (WGS) entry which is preliminary data.</text>
</comment>
<evidence type="ECO:0000313" key="13">
    <source>
        <dbReference type="EMBL" id="KAK9728471.1"/>
    </source>
</evidence>
<evidence type="ECO:0000256" key="7">
    <source>
        <dbReference type="ARBA" id="ARBA00037050"/>
    </source>
</evidence>
<feature type="domain" description="DTW" evidence="12">
    <location>
        <begin position="50"/>
        <end position="236"/>
    </location>
</feature>
<evidence type="ECO:0000313" key="14">
    <source>
        <dbReference type="Proteomes" id="UP001479436"/>
    </source>
</evidence>
<evidence type="ECO:0000259" key="12">
    <source>
        <dbReference type="SMART" id="SM01144"/>
    </source>
</evidence>
<dbReference type="Proteomes" id="UP001479436">
    <property type="component" value="Unassembled WGS sequence"/>
</dbReference>
<evidence type="ECO:0000256" key="2">
    <source>
        <dbReference type="ARBA" id="ARBA00012386"/>
    </source>
</evidence>
<evidence type="ECO:0000256" key="10">
    <source>
        <dbReference type="ARBA" id="ARBA00042508"/>
    </source>
</evidence>
<evidence type="ECO:0000256" key="3">
    <source>
        <dbReference type="ARBA" id="ARBA00022679"/>
    </source>
</evidence>
<sequence length="256" mass="29999">MSEGSPTIESPSPEVKAEDYLNSLKTDPAPILDKCKVRLCCPVCNTGRSLKYYCYECFEILGSSREEIPSLKLPVKLDILKHEKESDSKSTAIHAKILAPEDAEIILFPSQTPQYENPERTLLLYPSEDALTLNEIDPTSFDRILVVDGTWSQAKIMVRDSPALQKLRKVTIKPRKTMFWRYQKISENYLSTIEAVYYLYREYYEAYQSDIAYDGRYDDLLFYYKYFYNLIQNHYKDNSRIKFTSKHRKGSDYIKY</sequence>
<name>A0ABR2WAA0_9FUNG</name>
<comment type="similarity">
    <text evidence="8">Belongs to the TDD superfamily. DTWD1 family.</text>
</comment>
<organism evidence="13 14">
    <name type="scientific">Basidiobolus ranarum</name>
    <dbReference type="NCBI Taxonomy" id="34480"/>
    <lineage>
        <taxon>Eukaryota</taxon>
        <taxon>Fungi</taxon>
        <taxon>Fungi incertae sedis</taxon>
        <taxon>Zoopagomycota</taxon>
        <taxon>Entomophthoromycotina</taxon>
        <taxon>Basidiobolomycetes</taxon>
        <taxon>Basidiobolales</taxon>
        <taxon>Basidiobolaceae</taxon>
        <taxon>Basidiobolus</taxon>
    </lineage>
</organism>
<keyword evidence="14" id="KW-1185">Reference proteome</keyword>
<keyword evidence="6" id="KW-0539">Nucleus</keyword>
<keyword evidence="5" id="KW-0819">tRNA processing</keyword>
<comment type="function">
    <text evidence="7">Catalyzes the formation of 3-(3-amino-3-carboxypropyl)uridine (acp3U) at position 20 in the D-loop of several cytoplasmic tRNAs (acp3U(20)).</text>
</comment>
<dbReference type="InterPro" id="IPR005636">
    <property type="entry name" value="DTW"/>
</dbReference>
<evidence type="ECO:0000256" key="4">
    <source>
        <dbReference type="ARBA" id="ARBA00022691"/>
    </source>
</evidence>
<evidence type="ECO:0000256" key="11">
    <source>
        <dbReference type="ARBA" id="ARBA00048718"/>
    </source>
</evidence>
<evidence type="ECO:0000256" key="9">
    <source>
        <dbReference type="ARBA" id="ARBA00039242"/>
    </source>
</evidence>
<comment type="subcellular location">
    <subcellularLocation>
        <location evidence="1">Nucleus</location>
    </subcellularLocation>
</comment>
<accession>A0ABR2WAA0</accession>
<reference evidence="13 14" key="1">
    <citation type="submission" date="2023-04" db="EMBL/GenBank/DDBJ databases">
        <title>Genome of Basidiobolus ranarum AG-B5.</title>
        <authorList>
            <person name="Stajich J.E."/>
            <person name="Carter-House D."/>
            <person name="Gryganskyi A."/>
        </authorList>
    </citation>
    <scope>NUCLEOTIDE SEQUENCE [LARGE SCALE GENOMIC DNA]</scope>
    <source>
        <strain evidence="13 14">AG-B5</strain>
    </source>
</reference>
<dbReference type="EC" id="2.5.1.25" evidence="2"/>
<dbReference type="InterPro" id="IPR051521">
    <property type="entry name" value="tRNA_Mod/Golgi_Maint"/>
</dbReference>
<dbReference type="EMBL" id="JASJQH010006896">
    <property type="protein sequence ID" value="KAK9728471.1"/>
    <property type="molecule type" value="Genomic_DNA"/>
</dbReference>
<dbReference type="PANTHER" id="PTHR15627:SF8">
    <property type="entry name" value="TRNA-URIDINE AMINOCARBOXYPROPYLTRANSFERASE 1"/>
    <property type="match status" value="1"/>
</dbReference>
<evidence type="ECO:0000256" key="6">
    <source>
        <dbReference type="ARBA" id="ARBA00023242"/>
    </source>
</evidence>
<protein>
    <recommendedName>
        <fullName evidence="9">tRNA-uridine aminocarboxypropyltransferase 1</fullName>
        <ecNumber evidence="2">2.5.1.25</ecNumber>
    </recommendedName>
    <alternativeName>
        <fullName evidence="10">DTW domain-containing protein 1</fullName>
    </alternativeName>
</protein>
<dbReference type="Pfam" id="PF03942">
    <property type="entry name" value="DTW"/>
    <property type="match status" value="1"/>
</dbReference>
<keyword evidence="4" id="KW-0949">S-adenosyl-L-methionine</keyword>
<keyword evidence="3" id="KW-0808">Transferase</keyword>
<evidence type="ECO:0000256" key="1">
    <source>
        <dbReference type="ARBA" id="ARBA00004123"/>
    </source>
</evidence>
<comment type="catalytic activity">
    <reaction evidence="11">
        <text>a uridine in tRNA + S-adenosyl-L-methionine = a 3-[(3S)-3-amino-3-carboxypropyl]uridine in tRNA + S-methyl-5'-thioadenosine + H(+)</text>
        <dbReference type="Rhea" id="RHEA:62432"/>
        <dbReference type="Rhea" id="RHEA-COMP:13339"/>
        <dbReference type="Rhea" id="RHEA-COMP:16092"/>
        <dbReference type="ChEBI" id="CHEBI:15378"/>
        <dbReference type="ChEBI" id="CHEBI:17509"/>
        <dbReference type="ChEBI" id="CHEBI:59789"/>
        <dbReference type="ChEBI" id="CHEBI:65315"/>
        <dbReference type="ChEBI" id="CHEBI:82930"/>
        <dbReference type="EC" id="2.5.1.25"/>
    </reaction>
</comment>
<dbReference type="SMART" id="SM01144">
    <property type="entry name" value="DTW"/>
    <property type="match status" value="1"/>
</dbReference>
<gene>
    <name evidence="13" type="ORF">K7432_001015</name>
</gene>
<dbReference type="PANTHER" id="PTHR15627">
    <property type="entry name" value="NATURAL KILLER CELL-SPECIFIC ANTIGEN KLIP1"/>
    <property type="match status" value="1"/>
</dbReference>
<proteinExistence type="inferred from homology"/>
<evidence type="ECO:0000256" key="8">
    <source>
        <dbReference type="ARBA" id="ARBA00038290"/>
    </source>
</evidence>
<evidence type="ECO:0000256" key="5">
    <source>
        <dbReference type="ARBA" id="ARBA00022694"/>
    </source>
</evidence>